<evidence type="ECO:0000313" key="1">
    <source>
        <dbReference type="EMBL" id="KAJ0013735.1"/>
    </source>
</evidence>
<accession>A0ACC0X925</accession>
<reference evidence="2" key="1">
    <citation type="journal article" date="2023" name="G3 (Bethesda)">
        <title>Genome assembly and association tests identify interacting loci associated with vigor, precocity, and sex in interspecific pistachio rootstocks.</title>
        <authorList>
            <person name="Palmer W."/>
            <person name="Jacygrad E."/>
            <person name="Sagayaradj S."/>
            <person name="Cavanaugh K."/>
            <person name="Han R."/>
            <person name="Bertier L."/>
            <person name="Beede B."/>
            <person name="Kafkas S."/>
            <person name="Golino D."/>
            <person name="Preece J."/>
            <person name="Michelmore R."/>
        </authorList>
    </citation>
    <scope>NUCLEOTIDE SEQUENCE [LARGE SCALE GENOMIC DNA]</scope>
</reference>
<dbReference type="Proteomes" id="UP001163603">
    <property type="component" value="Chromosome 13"/>
</dbReference>
<keyword evidence="2" id="KW-1185">Reference proteome</keyword>
<gene>
    <name evidence="1" type="ORF">Pint_20054</name>
</gene>
<sequence>MPESLEDCIRVVKSVITPEMNSDLVKQISNEEVEKAIFTMNGRLDLQTSMDFPAIFYRGTLGETIGPSVCTVVREAFCSGSWPQDFNATLIALIPKVKTPSKVSEFRPISLCNALIKFRQRSCQAVQKILPQIISPSQSAFIPDRLITDNAIVAFEVMHTMNTGFRDFELFNLAMLAKQGWRLLHYPNSLAARVLSAKYYHDGNFLEAKVKRSSSFIWRSVMAARSVLESGLMWRIGDGSKVRIWQDKWLPSASSFKIQSQCLDMDPKAKVATLIDPNQKEEDVLHALLGLRGAKIFGQDVPLIFQKDEQQFHPTSELVMVLLSKLEEKYLAEFGVVVSKIWQRRNEFIFKHYLSTPSSPHSPSNLKNLDILNSLTQSKTSPKAHPLNSDPSSPRWQPPPEGVFKVNWDAEIGINQIILEGDALQVVNDLLRDEENWGQAGLISMDTKVLSRNFITFLIHHVKRASNVIAHTLAKNTLTMDDVLVELEEVPNCIGSLVDPFE</sequence>
<comment type="caution">
    <text evidence="1">The sequence shown here is derived from an EMBL/GenBank/DDBJ whole genome shotgun (WGS) entry which is preliminary data.</text>
</comment>
<evidence type="ECO:0000313" key="2">
    <source>
        <dbReference type="Proteomes" id="UP001163603"/>
    </source>
</evidence>
<name>A0ACC0X925_9ROSI</name>
<protein>
    <submittedName>
        <fullName evidence="1">Uncharacterized protein</fullName>
    </submittedName>
</protein>
<organism evidence="1 2">
    <name type="scientific">Pistacia integerrima</name>
    <dbReference type="NCBI Taxonomy" id="434235"/>
    <lineage>
        <taxon>Eukaryota</taxon>
        <taxon>Viridiplantae</taxon>
        <taxon>Streptophyta</taxon>
        <taxon>Embryophyta</taxon>
        <taxon>Tracheophyta</taxon>
        <taxon>Spermatophyta</taxon>
        <taxon>Magnoliopsida</taxon>
        <taxon>eudicotyledons</taxon>
        <taxon>Gunneridae</taxon>
        <taxon>Pentapetalae</taxon>
        <taxon>rosids</taxon>
        <taxon>malvids</taxon>
        <taxon>Sapindales</taxon>
        <taxon>Anacardiaceae</taxon>
        <taxon>Pistacia</taxon>
    </lineage>
</organism>
<proteinExistence type="predicted"/>
<dbReference type="EMBL" id="CM047748">
    <property type="protein sequence ID" value="KAJ0013735.1"/>
    <property type="molecule type" value="Genomic_DNA"/>
</dbReference>